<name>A0AAV9XLK4_9PEZI</name>
<gene>
    <name evidence="2" type="ORF">TWF694_008043</name>
</gene>
<keyword evidence="3" id="KW-1185">Reference proteome</keyword>
<sequence>MFVTKYLSIFSCLIAVAAAAECYGPDRIRSFNGAGSSALSSLSWDGNNRRCTFASGPNGSVCKACYRTSGQPKRFGEAKGNIQDQCLSGTPSYTQGYWEADGLRVCFDCVNSPNCNGQTM</sequence>
<feature type="chain" id="PRO_5043877831" evidence="1">
    <location>
        <begin position="20"/>
        <end position="120"/>
    </location>
</feature>
<keyword evidence="1" id="KW-0732">Signal</keyword>
<feature type="signal peptide" evidence="1">
    <location>
        <begin position="1"/>
        <end position="19"/>
    </location>
</feature>
<organism evidence="2 3">
    <name type="scientific">Orbilia ellipsospora</name>
    <dbReference type="NCBI Taxonomy" id="2528407"/>
    <lineage>
        <taxon>Eukaryota</taxon>
        <taxon>Fungi</taxon>
        <taxon>Dikarya</taxon>
        <taxon>Ascomycota</taxon>
        <taxon>Pezizomycotina</taxon>
        <taxon>Orbiliomycetes</taxon>
        <taxon>Orbiliales</taxon>
        <taxon>Orbiliaceae</taxon>
        <taxon>Orbilia</taxon>
    </lineage>
</organism>
<evidence type="ECO:0000313" key="2">
    <source>
        <dbReference type="EMBL" id="KAK6540648.1"/>
    </source>
</evidence>
<dbReference type="Proteomes" id="UP001365542">
    <property type="component" value="Unassembled WGS sequence"/>
</dbReference>
<reference evidence="2 3" key="1">
    <citation type="submission" date="2019-10" db="EMBL/GenBank/DDBJ databases">
        <authorList>
            <person name="Palmer J.M."/>
        </authorList>
    </citation>
    <scope>NUCLEOTIDE SEQUENCE [LARGE SCALE GENOMIC DNA]</scope>
    <source>
        <strain evidence="2 3">TWF694</strain>
    </source>
</reference>
<accession>A0AAV9XLK4</accession>
<protein>
    <submittedName>
        <fullName evidence="2">Uncharacterized protein</fullName>
    </submittedName>
</protein>
<evidence type="ECO:0000256" key="1">
    <source>
        <dbReference type="SAM" id="SignalP"/>
    </source>
</evidence>
<evidence type="ECO:0000313" key="3">
    <source>
        <dbReference type="Proteomes" id="UP001365542"/>
    </source>
</evidence>
<comment type="caution">
    <text evidence="2">The sequence shown here is derived from an EMBL/GenBank/DDBJ whole genome shotgun (WGS) entry which is preliminary data.</text>
</comment>
<dbReference type="EMBL" id="JAVHJO010000004">
    <property type="protein sequence ID" value="KAK6540648.1"/>
    <property type="molecule type" value="Genomic_DNA"/>
</dbReference>
<dbReference type="AlphaFoldDB" id="A0AAV9XLK4"/>
<proteinExistence type="predicted"/>